<dbReference type="Proteomes" id="UP000229641">
    <property type="component" value="Unassembled WGS sequence"/>
</dbReference>
<name>A0A2H0LZV4_9BACT</name>
<dbReference type="GO" id="GO:0006313">
    <property type="term" value="P:DNA transposition"/>
    <property type="evidence" value="ECO:0007669"/>
    <property type="project" value="InterPro"/>
</dbReference>
<dbReference type="PANTHER" id="PTHR34322:SF2">
    <property type="entry name" value="TRANSPOSASE IS200-LIKE DOMAIN-CONTAINING PROTEIN"/>
    <property type="match status" value="1"/>
</dbReference>
<evidence type="ECO:0000313" key="3">
    <source>
        <dbReference type="Proteomes" id="UP000229641"/>
    </source>
</evidence>
<dbReference type="SUPFAM" id="SSF143422">
    <property type="entry name" value="Transposase IS200-like"/>
    <property type="match status" value="1"/>
</dbReference>
<evidence type="ECO:0000259" key="1">
    <source>
        <dbReference type="SMART" id="SM01321"/>
    </source>
</evidence>
<dbReference type="GO" id="GO:0004803">
    <property type="term" value="F:transposase activity"/>
    <property type="evidence" value="ECO:0007669"/>
    <property type="project" value="InterPro"/>
</dbReference>
<dbReference type="InterPro" id="IPR036515">
    <property type="entry name" value="Transposase_17_sf"/>
</dbReference>
<dbReference type="Pfam" id="PF01797">
    <property type="entry name" value="Y1_Tnp"/>
    <property type="match status" value="1"/>
</dbReference>
<sequence>MPKAGRQIYDGAICHIIQRGNNRQEIFKEDQDYKKFLSIIKGYKWVYPFEIYNYCLMRNHIHLLIKIPTAKDLAKIMQGIFQSFRFYFGKKYNYAGYLYQGRFKSKLIEKDEYLLECARYIERNPLRAGIAADLKEYRWISYGFYAYGLRDKLITPNPLYLALSSDTKKRRRLYEEYIFGSRIYEEIVDREFKIQ</sequence>
<accession>A0A2H0LZV4</accession>
<comment type="caution">
    <text evidence="2">The sequence shown here is derived from an EMBL/GenBank/DDBJ whole genome shotgun (WGS) entry which is preliminary data.</text>
</comment>
<dbReference type="PANTHER" id="PTHR34322">
    <property type="entry name" value="TRANSPOSASE, Y1_TNP DOMAIN-CONTAINING"/>
    <property type="match status" value="1"/>
</dbReference>
<dbReference type="Gene3D" id="3.30.70.1290">
    <property type="entry name" value="Transposase IS200-like"/>
    <property type="match status" value="1"/>
</dbReference>
<evidence type="ECO:0000313" key="2">
    <source>
        <dbReference type="EMBL" id="PIQ89902.1"/>
    </source>
</evidence>
<dbReference type="GO" id="GO:0003677">
    <property type="term" value="F:DNA binding"/>
    <property type="evidence" value="ECO:0007669"/>
    <property type="project" value="InterPro"/>
</dbReference>
<dbReference type="AlphaFoldDB" id="A0A2H0LZV4"/>
<gene>
    <name evidence="2" type="ORF">COV72_00690</name>
</gene>
<dbReference type="SMART" id="SM01321">
    <property type="entry name" value="Y1_Tnp"/>
    <property type="match status" value="1"/>
</dbReference>
<reference evidence="2 3" key="1">
    <citation type="submission" date="2017-09" db="EMBL/GenBank/DDBJ databases">
        <title>Depth-based differentiation of microbial function through sediment-hosted aquifers and enrichment of novel symbionts in the deep terrestrial subsurface.</title>
        <authorList>
            <person name="Probst A.J."/>
            <person name="Ladd B."/>
            <person name="Jarett J.K."/>
            <person name="Geller-Mcgrath D.E."/>
            <person name="Sieber C.M."/>
            <person name="Emerson J.B."/>
            <person name="Anantharaman K."/>
            <person name="Thomas B.C."/>
            <person name="Malmstrom R."/>
            <person name="Stieglmeier M."/>
            <person name="Klingl A."/>
            <person name="Woyke T."/>
            <person name="Ryan C.M."/>
            <person name="Banfield J.F."/>
        </authorList>
    </citation>
    <scope>NUCLEOTIDE SEQUENCE [LARGE SCALE GENOMIC DNA]</scope>
    <source>
        <strain evidence="2">CG11_big_fil_rev_8_21_14_0_20_42_13</strain>
    </source>
</reference>
<dbReference type="InterPro" id="IPR002686">
    <property type="entry name" value="Transposase_17"/>
</dbReference>
<feature type="domain" description="Transposase IS200-like" evidence="1">
    <location>
        <begin position="9"/>
        <end position="124"/>
    </location>
</feature>
<organism evidence="2 3">
    <name type="scientific">Candidatus Ghiorseimicrobium undicola</name>
    <dbReference type="NCBI Taxonomy" id="1974746"/>
    <lineage>
        <taxon>Bacteria</taxon>
        <taxon>Pseudomonadati</taxon>
        <taxon>Candidatus Omnitrophota</taxon>
        <taxon>Candidatus Ghiorseimicrobium</taxon>
    </lineage>
</organism>
<proteinExistence type="predicted"/>
<dbReference type="EMBL" id="PCWA01000013">
    <property type="protein sequence ID" value="PIQ89902.1"/>
    <property type="molecule type" value="Genomic_DNA"/>
</dbReference>
<protein>
    <submittedName>
        <fullName evidence="2">Transposase</fullName>
    </submittedName>
</protein>